<dbReference type="PRINTS" id="PR00598">
    <property type="entry name" value="HTHMARR"/>
</dbReference>
<dbReference type="Gene3D" id="1.10.10.10">
    <property type="entry name" value="Winged helix-like DNA-binding domain superfamily/Winged helix DNA-binding domain"/>
    <property type="match status" value="1"/>
</dbReference>
<evidence type="ECO:0000259" key="2">
    <source>
        <dbReference type="PROSITE" id="PS50995"/>
    </source>
</evidence>
<dbReference type="InterPro" id="IPR036388">
    <property type="entry name" value="WH-like_DNA-bd_sf"/>
</dbReference>
<dbReference type="GO" id="GO:0006950">
    <property type="term" value="P:response to stress"/>
    <property type="evidence" value="ECO:0007669"/>
    <property type="project" value="TreeGrafter"/>
</dbReference>
<keyword evidence="4" id="KW-1185">Reference proteome</keyword>
<evidence type="ECO:0000256" key="1">
    <source>
        <dbReference type="ARBA" id="ARBA00023125"/>
    </source>
</evidence>
<dbReference type="InterPro" id="IPR036390">
    <property type="entry name" value="WH_DNA-bd_sf"/>
</dbReference>
<dbReference type="EMBL" id="JACJVO010000024">
    <property type="protein sequence ID" value="MBB6733077.1"/>
    <property type="molecule type" value="Genomic_DNA"/>
</dbReference>
<evidence type="ECO:0000313" key="4">
    <source>
        <dbReference type="Proteomes" id="UP000564644"/>
    </source>
</evidence>
<dbReference type="PANTHER" id="PTHR33164">
    <property type="entry name" value="TRANSCRIPTIONAL REGULATOR, MARR FAMILY"/>
    <property type="match status" value="1"/>
</dbReference>
<dbReference type="InterPro" id="IPR000835">
    <property type="entry name" value="HTH_MarR-typ"/>
</dbReference>
<feature type="domain" description="HTH marR-type" evidence="2">
    <location>
        <begin position="1"/>
        <end position="138"/>
    </location>
</feature>
<dbReference type="Pfam" id="PF01047">
    <property type="entry name" value="MarR"/>
    <property type="match status" value="1"/>
</dbReference>
<sequence>MAKHEDLVELFGLIRLHTRLWRNEWEKDNPQDISFSQLQTLDILMSEGPRPSTYLSQMLGVTSGGMTVISDKLVRQELAQRISDANDRRVVKLEITEAGKAALEEAQEKRIALMEKLFNPLTEDEVHSMVLFYRKLTDPEADKLIGDASF</sequence>
<reference evidence="3 4" key="1">
    <citation type="submission" date="2020-08" db="EMBL/GenBank/DDBJ databases">
        <title>Cohnella phylogeny.</title>
        <authorList>
            <person name="Dunlap C."/>
        </authorList>
    </citation>
    <scope>NUCLEOTIDE SEQUENCE [LARGE SCALE GENOMIC DNA]</scope>
    <source>
        <strain evidence="3 4">CBP 2801</strain>
    </source>
</reference>
<dbReference type="InterPro" id="IPR039422">
    <property type="entry name" value="MarR/SlyA-like"/>
</dbReference>
<dbReference type="SMART" id="SM00347">
    <property type="entry name" value="HTH_MARR"/>
    <property type="match status" value="1"/>
</dbReference>
<gene>
    <name evidence="3" type="ORF">H7C18_19345</name>
</gene>
<organism evidence="3 4">
    <name type="scientific">Cohnella zeiphila</name>
    <dbReference type="NCBI Taxonomy" id="2761120"/>
    <lineage>
        <taxon>Bacteria</taxon>
        <taxon>Bacillati</taxon>
        <taxon>Bacillota</taxon>
        <taxon>Bacilli</taxon>
        <taxon>Bacillales</taxon>
        <taxon>Paenibacillaceae</taxon>
        <taxon>Cohnella</taxon>
    </lineage>
</organism>
<protein>
    <submittedName>
        <fullName evidence="3">MarR family transcriptional regulator</fullName>
    </submittedName>
</protein>
<accession>A0A7X0SN65</accession>
<keyword evidence="1" id="KW-0238">DNA-binding</keyword>
<evidence type="ECO:0000313" key="3">
    <source>
        <dbReference type="EMBL" id="MBB6733077.1"/>
    </source>
</evidence>
<dbReference type="GO" id="GO:0003677">
    <property type="term" value="F:DNA binding"/>
    <property type="evidence" value="ECO:0007669"/>
    <property type="project" value="UniProtKB-KW"/>
</dbReference>
<dbReference type="SUPFAM" id="SSF46785">
    <property type="entry name" value="Winged helix' DNA-binding domain"/>
    <property type="match status" value="1"/>
</dbReference>
<dbReference type="Proteomes" id="UP000564644">
    <property type="component" value="Unassembled WGS sequence"/>
</dbReference>
<dbReference type="PROSITE" id="PS50995">
    <property type="entry name" value="HTH_MARR_2"/>
    <property type="match status" value="1"/>
</dbReference>
<comment type="caution">
    <text evidence="3">The sequence shown here is derived from an EMBL/GenBank/DDBJ whole genome shotgun (WGS) entry which is preliminary data.</text>
</comment>
<proteinExistence type="predicted"/>
<dbReference type="GO" id="GO:0003700">
    <property type="term" value="F:DNA-binding transcription factor activity"/>
    <property type="evidence" value="ECO:0007669"/>
    <property type="project" value="InterPro"/>
</dbReference>
<dbReference type="AlphaFoldDB" id="A0A7X0SN65"/>
<dbReference type="PANTHER" id="PTHR33164:SF43">
    <property type="entry name" value="HTH-TYPE TRANSCRIPTIONAL REPRESSOR YETL"/>
    <property type="match status" value="1"/>
</dbReference>
<dbReference type="RefSeq" id="WP_185130736.1">
    <property type="nucleotide sequence ID" value="NZ_JACJVO010000024.1"/>
</dbReference>
<name>A0A7X0SN65_9BACL</name>